<dbReference type="InterPro" id="IPR010982">
    <property type="entry name" value="Lambda_DNA-bd_dom_sf"/>
</dbReference>
<feature type="transmembrane region" description="Helical" evidence="2">
    <location>
        <begin position="100"/>
        <end position="120"/>
    </location>
</feature>
<dbReference type="Proteomes" id="UP000823909">
    <property type="component" value="Unassembled WGS sequence"/>
</dbReference>
<sequence>MDLIKIGKHIAEKRKALGLTQKQLADKLNMSDKSVSKWERGICLPDVSVYLELCEILDMSINEFLAGEEIPAEKLAEKSADNLLQVTKDSKNRQKFLKRIIAALIIVTCIVLAAVSGYFIREYINESKSYIVALDPESPEMKTAKLISGFEEAHLFRYSLHDRYEKLLVYMSEYHSGELIEKSEIACLIYDNSASPTAGMLAVVPDFEDFTVRLVISDDTANMYTDFSILEEVEGREYYGRSATRIEDRKMIKADKEQGLCTLIYGKDGIWMTPVDTIESGDMPDDNDYIYYFSYCFFK</sequence>
<evidence type="ECO:0000259" key="3">
    <source>
        <dbReference type="PROSITE" id="PS50943"/>
    </source>
</evidence>
<keyword evidence="2" id="KW-0812">Transmembrane</keyword>
<dbReference type="PROSITE" id="PS50943">
    <property type="entry name" value="HTH_CROC1"/>
    <property type="match status" value="1"/>
</dbReference>
<feature type="domain" description="HTH cro/C1-type" evidence="3">
    <location>
        <begin position="10"/>
        <end position="64"/>
    </location>
</feature>
<keyword evidence="1" id="KW-0238">DNA-binding</keyword>
<keyword evidence="2" id="KW-1133">Transmembrane helix</keyword>
<comment type="caution">
    <text evidence="4">The sequence shown here is derived from an EMBL/GenBank/DDBJ whole genome shotgun (WGS) entry which is preliminary data.</text>
</comment>
<dbReference type="Pfam" id="PF01381">
    <property type="entry name" value="HTH_3"/>
    <property type="match status" value="1"/>
</dbReference>
<organism evidence="4 5">
    <name type="scientific">Candidatus Mediterraneibacter quadrami</name>
    <dbReference type="NCBI Taxonomy" id="2838684"/>
    <lineage>
        <taxon>Bacteria</taxon>
        <taxon>Bacillati</taxon>
        <taxon>Bacillota</taxon>
        <taxon>Clostridia</taxon>
        <taxon>Lachnospirales</taxon>
        <taxon>Lachnospiraceae</taxon>
        <taxon>Mediterraneibacter</taxon>
    </lineage>
</organism>
<evidence type="ECO:0000256" key="1">
    <source>
        <dbReference type="ARBA" id="ARBA00023125"/>
    </source>
</evidence>
<proteinExistence type="predicted"/>
<protein>
    <submittedName>
        <fullName evidence="4">Helix-turn-helix domain-containing protein</fullName>
    </submittedName>
</protein>
<evidence type="ECO:0000313" key="4">
    <source>
        <dbReference type="EMBL" id="HJD41563.1"/>
    </source>
</evidence>
<name>A0A9D2RAQ5_9FIRM</name>
<dbReference type="PANTHER" id="PTHR46558">
    <property type="entry name" value="TRACRIPTIONAL REGULATORY PROTEIN-RELATED-RELATED"/>
    <property type="match status" value="1"/>
</dbReference>
<dbReference type="GO" id="GO:0003677">
    <property type="term" value="F:DNA binding"/>
    <property type="evidence" value="ECO:0007669"/>
    <property type="project" value="UniProtKB-KW"/>
</dbReference>
<dbReference type="EMBL" id="DWUU01000008">
    <property type="protein sequence ID" value="HJD41563.1"/>
    <property type="molecule type" value="Genomic_DNA"/>
</dbReference>
<dbReference type="SUPFAM" id="SSF47413">
    <property type="entry name" value="lambda repressor-like DNA-binding domains"/>
    <property type="match status" value="1"/>
</dbReference>
<evidence type="ECO:0000256" key="2">
    <source>
        <dbReference type="SAM" id="Phobius"/>
    </source>
</evidence>
<dbReference type="CDD" id="cd00093">
    <property type="entry name" value="HTH_XRE"/>
    <property type="match status" value="1"/>
</dbReference>
<dbReference type="InterPro" id="IPR001387">
    <property type="entry name" value="Cro/C1-type_HTH"/>
</dbReference>
<evidence type="ECO:0000313" key="5">
    <source>
        <dbReference type="Proteomes" id="UP000823909"/>
    </source>
</evidence>
<dbReference type="PANTHER" id="PTHR46558:SF4">
    <property type="entry name" value="DNA-BIDING PHAGE PROTEIN"/>
    <property type="match status" value="1"/>
</dbReference>
<dbReference type="AlphaFoldDB" id="A0A9D2RAQ5"/>
<reference evidence="4" key="2">
    <citation type="submission" date="2021-04" db="EMBL/GenBank/DDBJ databases">
        <authorList>
            <person name="Gilroy R."/>
        </authorList>
    </citation>
    <scope>NUCLEOTIDE SEQUENCE</scope>
    <source>
        <strain evidence="4">ChiBcec15-3976</strain>
    </source>
</reference>
<keyword evidence="2" id="KW-0472">Membrane</keyword>
<gene>
    <name evidence="4" type="ORF">H9910_00925</name>
</gene>
<dbReference type="Gene3D" id="1.10.260.40">
    <property type="entry name" value="lambda repressor-like DNA-binding domains"/>
    <property type="match status" value="1"/>
</dbReference>
<accession>A0A9D2RAQ5</accession>
<reference evidence="4" key="1">
    <citation type="journal article" date="2021" name="PeerJ">
        <title>Extensive microbial diversity within the chicken gut microbiome revealed by metagenomics and culture.</title>
        <authorList>
            <person name="Gilroy R."/>
            <person name="Ravi A."/>
            <person name="Getino M."/>
            <person name="Pursley I."/>
            <person name="Horton D.L."/>
            <person name="Alikhan N.F."/>
            <person name="Baker D."/>
            <person name="Gharbi K."/>
            <person name="Hall N."/>
            <person name="Watson M."/>
            <person name="Adriaenssens E.M."/>
            <person name="Foster-Nyarko E."/>
            <person name="Jarju S."/>
            <person name="Secka A."/>
            <person name="Antonio M."/>
            <person name="Oren A."/>
            <person name="Chaudhuri R.R."/>
            <person name="La Ragione R."/>
            <person name="Hildebrand F."/>
            <person name="Pallen M.J."/>
        </authorList>
    </citation>
    <scope>NUCLEOTIDE SEQUENCE</scope>
    <source>
        <strain evidence="4">ChiBcec15-3976</strain>
    </source>
</reference>
<dbReference type="SMART" id="SM00530">
    <property type="entry name" value="HTH_XRE"/>
    <property type="match status" value="1"/>
</dbReference>